<evidence type="ECO:0000313" key="3">
    <source>
        <dbReference type="EMBL" id="RXZ85706.1"/>
    </source>
</evidence>
<evidence type="ECO:0000259" key="2">
    <source>
        <dbReference type="Pfam" id="PF01551"/>
    </source>
</evidence>
<organism evidence="3 4">
    <name type="scientific">Agromyces atrinae</name>
    <dbReference type="NCBI Taxonomy" id="592376"/>
    <lineage>
        <taxon>Bacteria</taxon>
        <taxon>Bacillati</taxon>
        <taxon>Actinomycetota</taxon>
        <taxon>Actinomycetes</taxon>
        <taxon>Micrococcales</taxon>
        <taxon>Microbacteriaceae</taxon>
        <taxon>Agromyces</taxon>
    </lineage>
</organism>
<dbReference type="PANTHER" id="PTHR21666">
    <property type="entry name" value="PEPTIDASE-RELATED"/>
    <property type="match status" value="1"/>
</dbReference>
<dbReference type="Proteomes" id="UP000292686">
    <property type="component" value="Unassembled WGS sequence"/>
</dbReference>
<name>A0A4V1R228_9MICO</name>
<dbReference type="Pfam" id="PF01551">
    <property type="entry name" value="Peptidase_M23"/>
    <property type="match status" value="1"/>
</dbReference>
<dbReference type="EMBL" id="SDPM01000008">
    <property type="protein sequence ID" value="RXZ85706.1"/>
    <property type="molecule type" value="Genomic_DNA"/>
</dbReference>
<keyword evidence="4" id="KW-1185">Reference proteome</keyword>
<evidence type="ECO:0000256" key="1">
    <source>
        <dbReference type="SAM" id="Coils"/>
    </source>
</evidence>
<feature type="domain" description="M23ase beta-sheet core" evidence="2">
    <location>
        <begin position="225"/>
        <end position="320"/>
    </location>
</feature>
<dbReference type="InterPro" id="IPR016047">
    <property type="entry name" value="M23ase_b-sheet_dom"/>
</dbReference>
<dbReference type="OrthoDB" id="1099523at2"/>
<protein>
    <submittedName>
        <fullName evidence="3">M23 family metallopeptidase</fullName>
    </submittedName>
</protein>
<proteinExistence type="predicted"/>
<feature type="coiled-coil region" evidence="1">
    <location>
        <begin position="116"/>
        <end position="176"/>
    </location>
</feature>
<evidence type="ECO:0000313" key="4">
    <source>
        <dbReference type="Proteomes" id="UP000292686"/>
    </source>
</evidence>
<dbReference type="SUPFAM" id="SSF51261">
    <property type="entry name" value="Duplicated hybrid motif"/>
    <property type="match status" value="1"/>
</dbReference>
<comment type="caution">
    <text evidence="3">The sequence shown here is derived from an EMBL/GenBank/DDBJ whole genome shotgun (WGS) entry which is preliminary data.</text>
</comment>
<reference evidence="3 4" key="1">
    <citation type="submission" date="2019-01" db="EMBL/GenBank/DDBJ databases">
        <title>Agromyces.</title>
        <authorList>
            <person name="Li J."/>
        </authorList>
    </citation>
    <scope>NUCLEOTIDE SEQUENCE [LARGE SCALE GENOMIC DNA]</scope>
    <source>
        <strain evidence="3 4">DSM 23870</strain>
    </source>
</reference>
<sequence>MPQTIRPTRPSTVNAAAVAARTRLTTALASLDTAKREYEIAVVTSSRAQQLLDTLEGQRARARADADDAAAVYITALRGGSQLAGLSDIDVVFRTGGDLLGGLGSLDRLTGLAEDIDVLAERAERTAARADELDDRAAAAQRTVDEAGLAAATRAVDAAEKAVEAARSSLAQAASTAAVEVSALIDLPLDSGQLSELGWTAPVVGRVTDGFGWRLDKPLANVNDFHAGTDIAAPCGTPIFAATGGTVVEARSFGTYGNWVLIDHGAGVSTGYAHILDGGTLVSVGDRVAAGQTIAVVGNTGASTGCHLHLELRLDGIAIDALPFFAARGVTLG</sequence>
<dbReference type="Gene3D" id="2.70.70.10">
    <property type="entry name" value="Glucose Permease (Domain IIA)"/>
    <property type="match status" value="1"/>
</dbReference>
<dbReference type="GO" id="GO:0004222">
    <property type="term" value="F:metalloendopeptidase activity"/>
    <property type="evidence" value="ECO:0007669"/>
    <property type="project" value="TreeGrafter"/>
</dbReference>
<dbReference type="InterPro" id="IPR050570">
    <property type="entry name" value="Cell_wall_metabolism_enzyme"/>
</dbReference>
<dbReference type="AlphaFoldDB" id="A0A4V1R228"/>
<dbReference type="CDD" id="cd12797">
    <property type="entry name" value="M23_peptidase"/>
    <property type="match status" value="1"/>
</dbReference>
<dbReference type="PANTHER" id="PTHR21666:SF270">
    <property type="entry name" value="MUREIN HYDROLASE ACTIVATOR ENVC"/>
    <property type="match status" value="1"/>
</dbReference>
<gene>
    <name evidence="3" type="ORF">ESP50_14275</name>
</gene>
<dbReference type="InterPro" id="IPR011055">
    <property type="entry name" value="Dup_hybrid_motif"/>
</dbReference>
<accession>A0A4V1R228</accession>
<keyword evidence="1" id="KW-0175">Coiled coil</keyword>